<dbReference type="GO" id="GO:0008270">
    <property type="term" value="F:zinc ion binding"/>
    <property type="evidence" value="ECO:0007669"/>
    <property type="project" value="InterPro"/>
</dbReference>
<feature type="domain" description="Cobalamin-independent methionine synthase MetE C-terminal/archaeal" evidence="1">
    <location>
        <begin position="172"/>
        <end position="370"/>
    </location>
</feature>
<dbReference type="EMBL" id="QKNV01000318">
    <property type="protein sequence ID" value="PZA19524.1"/>
    <property type="molecule type" value="Genomic_DNA"/>
</dbReference>
<dbReference type="PANTHER" id="PTHR43844">
    <property type="entry name" value="METHIONINE SYNTHASE"/>
    <property type="match status" value="1"/>
</dbReference>
<protein>
    <submittedName>
        <fullName evidence="3">5-methyltetrahydropteroyltriglutamate--homocysteine S-methyltransferase</fullName>
    </submittedName>
    <submittedName>
        <fullName evidence="2">5-methyltetrahydropteroyltriglutamate--homocysteine methyltransferase</fullName>
        <ecNumber evidence="2">2.1.1.14</ecNumber>
    </submittedName>
</protein>
<evidence type="ECO:0000259" key="1">
    <source>
        <dbReference type="Pfam" id="PF01717"/>
    </source>
</evidence>
<dbReference type="OrthoDB" id="6430685at2"/>
<dbReference type="GO" id="GO:0003871">
    <property type="term" value="F:5-methyltetrahydropteroyltriglutamate-homocysteine S-methyltransferase activity"/>
    <property type="evidence" value="ECO:0007669"/>
    <property type="project" value="UniProtKB-EC"/>
</dbReference>
<evidence type="ECO:0000313" key="3">
    <source>
        <dbReference type="EMBL" id="PZA19524.1"/>
    </source>
</evidence>
<dbReference type="RefSeq" id="WP_110554034.1">
    <property type="nucleotide sequence ID" value="NZ_JACIBU010000001.1"/>
</dbReference>
<dbReference type="EMBL" id="JACIBU010000001">
    <property type="protein sequence ID" value="MBB3674288.1"/>
    <property type="molecule type" value="Genomic_DNA"/>
</dbReference>
<dbReference type="EC" id="2.1.1.14" evidence="2"/>
<evidence type="ECO:0000313" key="2">
    <source>
        <dbReference type="EMBL" id="MBB3674288.1"/>
    </source>
</evidence>
<dbReference type="PANTHER" id="PTHR43844:SF1">
    <property type="entry name" value="METHIONINE SYNTHASE"/>
    <property type="match status" value="1"/>
</dbReference>
<keyword evidence="4" id="KW-1185">Reference proteome</keyword>
<dbReference type="InterPro" id="IPR038071">
    <property type="entry name" value="UROD/MetE-like_sf"/>
</dbReference>
<keyword evidence="3" id="KW-0489">Methyltransferase</keyword>
<comment type="caution">
    <text evidence="3">The sequence shown here is derived from an EMBL/GenBank/DDBJ whole genome shotgun (WGS) entry which is preliminary data.</text>
</comment>
<dbReference type="InterPro" id="IPR002629">
    <property type="entry name" value="Met_Synth_C/arc"/>
</dbReference>
<sequence>MPDLSGPPFRADHVGSLLRPQALHDARARHAAGRLDDAELRGIEDEAIVEAVRLQGDVGLATATDGEFRRATWHMDFIYAIGGISKVAGEGRTVHFTNADGSIDWAPAGLHVDGPLSIDQPIFGADFDFLQSVVSEQQTAKLTIPSPSMVHYRGGAAAIDPAVYPDEDSFWDALSAAYRQQVQGIAARGCRYLQLDDTSLAYLNDPAQRAELAGQGRDAEHQHERYIRQINAALTDRPEGLTVTTHLCRGNFRSSWAAEGGYDFVAEALFGGLDVDGFFLEFDDARSGTFEPLRFVPPGKRVVLGLVTTKRPDLESKDDLKRRIDEAAEFVPLEQLALSPQCGFSSTVEGNALTRDDQIAKLELVVETAQEVWG</sequence>
<organism evidence="3 4">
    <name type="scientific">Modestobacter versicolor</name>
    <dbReference type="NCBI Taxonomy" id="429133"/>
    <lineage>
        <taxon>Bacteria</taxon>
        <taxon>Bacillati</taxon>
        <taxon>Actinomycetota</taxon>
        <taxon>Actinomycetes</taxon>
        <taxon>Geodermatophilales</taxon>
        <taxon>Geodermatophilaceae</taxon>
        <taxon>Modestobacter</taxon>
    </lineage>
</organism>
<dbReference type="Proteomes" id="UP000247602">
    <property type="component" value="Unassembled WGS sequence"/>
</dbReference>
<accession>A0A323V471</accession>
<evidence type="ECO:0000313" key="5">
    <source>
        <dbReference type="Proteomes" id="UP000580718"/>
    </source>
</evidence>
<dbReference type="GO" id="GO:0009086">
    <property type="term" value="P:methionine biosynthetic process"/>
    <property type="evidence" value="ECO:0007669"/>
    <property type="project" value="InterPro"/>
</dbReference>
<reference evidence="3 4" key="1">
    <citation type="submission" date="2018-06" db="EMBL/GenBank/DDBJ databases">
        <title>Draft genome sequence of Modestobacter versicolor CP153-2.</title>
        <authorList>
            <person name="Gundlapally S.R."/>
        </authorList>
    </citation>
    <scope>NUCLEOTIDE SEQUENCE [LARGE SCALE GENOMIC DNA]</scope>
    <source>
        <strain evidence="3 4">CP153-2</strain>
    </source>
</reference>
<dbReference type="SUPFAM" id="SSF51726">
    <property type="entry name" value="UROD/MetE-like"/>
    <property type="match status" value="1"/>
</dbReference>
<dbReference type="CDD" id="cd03311">
    <property type="entry name" value="CIMS_C_terminal_like"/>
    <property type="match status" value="1"/>
</dbReference>
<evidence type="ECO:0000313" key="4">
    <source>
        <dbReference type="Proteomes" id="UP000247602"/>
    </source>
</evidence>
<dbReference type="Gene3D" id="3.20.20.210">
    <property type="match status" value="1"/>
</dbReference>
<keyword evidence="3" id="KW-0808">Transferase</keyword>
<name>A0A323V471_9ACTN</name>
<dbReference type="GO" id="GO:0032259">
    <property type="term" value="P:methylation"/>
    <property type="evidence" value="ECO:0007669"/>
    <property type="project" value="UniProtKB-KW"/>
</dbReference>
<dbReference type="NCBIfam" id="NF005085">
    <property type="entry name" value="PRK06520.1"/>
    <property type="match status" value="1"/>
</dbReference>
<dbReference type="Pfam" id="PF01717">
    <property type="entry name" value="Meth_synt_2"/>
    <property type="match status" value="1"/>
</dbReference>
<gene>
    <name evidence="3" type="ORF">DMO24_20270</name>
    <name evidence="2" type="ORF">FHX36_000023</name>
</gene>
<dbReference type="Proteomes" id="UP000580718">
    <property type="component" value="Unassembled WGS sequence"/>
</dbReference>
<proteinExistence type="predicted"/>
<reference evidence="2 5" key="2">
    <citation type="submission" date="2020-08" db="EMBL/GenBank/DDBJ databases">
        <title>Sequencing the genomes of 1000 actinobacteria strains.</title>
        <authorList>
            <person name="Klenk H.-P."/>
        </authorList>
    </citation>
    <scope>NUCLEOTIDE SEQUENCE [LARGE SCALE GENOMIC DNA]</scope>
    <source>
        <strain evidence="2 5">DSM 16678</strain>
    </source>
</reference>
<dbReference type="AlphaFoldDB" id="A0A323V471"/>